<sequence>MIGNPIEKRRAERLSELLEEADGGIRRHGRGGDRDGDMAQLVSVGQALRQAAPAAHTASAPDPAFQASLRHRLLAEAAATGIGSTTPDPVPVRASRRKRFTIAATVAGLLLGLSGVATASADAVPGDALYPVKRSTERAQLALAGSDVSRGQLYLEFAHGRLEEAQGLSGEDAALATAFADMDSDTVEGVRSLTSEAIAREDPALLGYVDDFVADQRPGLESLRDSLSGPAAELADESLDLLADVAERSDGLHTMLLCSGVRADEADRLGPVPVECSALPGTEGEQVVPGPSGTTPGESGDTPDTGTSPSEEPASSASEPSASGSPSGEPGDDPTDEEPGGGLLSELGDLLSGLLG</sequence>
<evidence type="ECO:0000313" key="4">
    <source>
        <dbReference type="EMBL" id="TWJ10713.1"/>
    </source>
</evidence>
<dbReference type="EMBL" id="VLLL01000007">
    <property type="protein sequence ID" value="TWJ10713.1"/>
    <property type="molecule type" value="Genomic_DNA"/>
</dbReference>
<evidence type="ECO:0000256" key="1">
    <source>
        <dbReference type="SAM" id="MobiDB-lite"/>
    </source>
</evidence>
<keyword evidence="5" id="KW-1185">Reference proteome</keyword>
<feature type="transmembrane region" description="Helical" evidence="2">
    <location>
        <begin position="100"/>
        <end position="121"/>
    </location>
</feature>
<comment type="caution">
    <text evidence="4">The sequence shown here is derived from an EMBL/GenBank/DDBJ whole genome shotgun (WGS) entry which is preliminary data.</text>
</comment>
<dbReference type="Proteomes" id="UP000321617">
    <property type="component" value="Unassembled WGS sequence"/>
</dbReference>
<keyword evidence="2" id="KW-0812">Transmembrane</keyword>
<dbReference type="AlphaFoldDB" id="A0A562UYN5"/>
<protein>
    <recommendedName>
        <fullName evidence="3">DUF5667 domain-containing protein</fullName>
    </recommendedName>
</protein>
<feature type="compositionally biased region" description="Low complexity" evidence="1">
    <location>
        <begin position="289"/>
        <end position="329"/>
    </location>
</feature>
<evidence type="ECO:0000313" key="5">
    <source>
        <dbReference type="Proteomes" id="UP000321617"/>
    </source>
</evidence>
<keyword evidence="2" id="KW-1133">Transmembrane helix</keyword>
<gene>
    <name evidence="4" type="ORF">LX16_4134</name>
</gene>
<evidence type="ECO:0000259" key="3">
    <source>
        <dbReference type="Pfam" id="PF18915"/>
    </source>
</evidence>
<feature type="compositionally biased region" description="Acidic residues" evidence="1">
    <location>
        <begin position="330"/>
        <end position="339"/>
    </location>
</feature>
<dbReference type="RefSeq" id="WP_158645667.1">
    <property type="nucleotide sequence ID" value="NZ_BAABIJ010000003.1"/>
</dbReference>
<dbReference type="InterPro" id="IPR043725">
    <property type="entry name" value="DUF5667"/>
</dbReference>
<organism evidence="4 5">
    <name type="scientific">Stackebrandtia albiflava</name>
    <dbReference type="NCBI Taxonomy" id="406432"/>
    <lineage>
        <taxon>Bacteria</taxon>
        <taxon>Bacillati</taxon>
        <taxon>Actinomycetota</taxon>
        <taxon>Actinomycetes</taxon>
        <taxon>Glycomycetales</taxon>
        <taxon>Glycomycetaceae</taxon>
        <taxon>Stackebrandtia</taxon>
    </lineage>
</organism>
<evidence type="ECO:0000256" key="2">
    <source>
        <dbReference type="SAM" id="Phobius"/>
    </source>
</evidence>
<dbReference type="Pfam" id="PF18915">
    <property type="entry name" value="DUF5667"/>
    <property type="match status" value="1"/>
</dbReference>
<accession>A0A562UYN5</accession>
<name>A0A562UYN5_9ACTN</name>
<proteinExistence type="predicted"/>
<reference evidence="4 5" key="1">
    <citation type="journal article" date="2013" name="Stand. Genomic Sci.">
        <title>Genomic Encyclopedia of Type Strains, Phase I: The one thousand microbial genomes (KMG-I) project.</title>
        <authorList>
            <person name="Kyrpides N.C."/>
            <person name="Woyke T."/>
            <person name="Eisen J.A."/>
            <person name="Garrity G."/>
            <person name="Lilburn T.G."/>
            <person name="Beck B.J."/>
            <person name="Whitman W.B."/>
            <person name="Hugenholtz P."/>
            <person name="Klenk H.P."/>
        </authorList>
    </citation>
    <scope>NUCLEOTIDE SEQUENCE [LARGE SCALE GENOMIC DNA]</scope>
    <source>
        <strain evidence="4 5">DSM 45044</strain>
    </source>
</reference>
<feature type="domain" description="DUF5667" evidence="3">
    <location>
        <begin position="123"/>
        <end position="174"/>
    </location>
</feature>
<feature type="compositionally biased region" description="Low complexity" evidence="1">
    <location>
        <begin position="344"/>
        <end position="356"/>
    </location>
</feature>
<keyword evidence="2" id="KW-0472">Membrane</keyword>
<feature type="region of interest" description="Disordered" evidence="1">
    <location>
        <begin position="276"/>
        <end position="356"/>
    </location>
</feature>
<dbReference type="OrthoDB" id="3402808at2"/>